<dbReference type="Proteomes" id="UP000014204">
    <property type="component" value="Unassembled WGS sequence"/>
</dbReference>
<dbReference type="HOGENOM" id="CLU_3199298_0_0_11"/>
<evidence type="ECO:0000256" key="1">
    <source>
        <dbReference type="SAM" id="MobiDB-lite"/>
    </source>
</evidence>
<evidence type="ECO:0000313" key="2">
    <source>
        <dbReference type="EMBL" id="EOS50943.1"/>
    </source>
</evidence>
<reference evidence="2 3" key="1">
    <citation type="submission" date="2013-04" db="EMBL/GenBank/DDBJ databases">
        <title>The Genome Sequence of Enterorhabdus caecimuris B7.</title>
        <authorList>
            <consortium name="The Broad Institute Genomics Platform"/>
            <consortium name="The Broad Institute Genome Sequencing Center for Infectious Disease"/>
            <person name="Earl A."/>
            <person name="Xavier R."/>
            <person name="Elson C."/>
            <person name="Duck W."/>
            <person name="Walker B."/>
            <person name="Young S."/>
            <person name="Zeng Q."/>
            <person name="Gargeya S."/>
            <person name="Fitzgerald M."/>
            <person name="Haas B."/>
            <person name="Abouelleil A."/>
            <person name="Allen A.W."/>
            <person name="Alvarado L."/>
            <person name="Arachchi H.M."/>
            <person name="Berlin A.M."/>
            <person name="Chapman S.B."/>
            <person name="Gainer-Dewar J."/>
            <person name="Goldberg J."/>
            <person name="Griggs A."/>
            <person name="Gujja S."/>
            <person name="Hansen M."/>
            <person name="Howarth C."/>
            <person name="Imamovic A."/>
            <person name="Ireland A."/>
            <person name="Larimer J."/>
            <person name="McCowan C."/>
            <person name="Murphy C."/>
            <person name="Pearson M."/>
            <person name="Poon T.W."/>
            <person name="Priest M."/>
            <person name="Roberts A."/>
            <person name="Saif S."/>
            <person name="Shea T."/>
            <person name="Sisk P."/>
            <person name="Sykes S."/>
            <person name="Wortman J."/>
            <person name="Nusbaum C."/>
            <person name="Birren B."/>
        </authorList>
    </citation>
    <scope>NUCLEOTIDE SEQUENCE [LARGE SCALE GENOMIC DNA]</scope>
    <source>
        <strain evidence="2 3">B7</strain>
    </source>
</reference>
<comment type="caution">
    <text evidence="2">The sequence shown here is derived from an EMBL/GenBank/DDBJ whole genome shotgun (WGS) entry which is preliminary data.</text>
</comment>
<name>R9KXC8_9ACTN</name>
<dbReference type="AlphaFoldDB" id="R9KXC8"/>
<organism evidence="2 3">
    <name type="scientific">Adlercreutzia caecimuris B7</name>
    <dbReference type="NCBI Taxonomy" id="1235794"/>
    <lineage>
        <taxon>Bacteria</taxon>
        <taxon>Bacillati</taxon>
        <taxon>Actinomycetota</taxon>
        <taxon>Coriobacteriia</taxon>
        <taxon>Eggerthellales</taxon>
        <taxon>Eggerthellaceae</taxon>
        <taxon>Adlercreutzia</taxon>
    </lineage>
</organism>
<dbReference type="STRING" id="1235794.C811_01360"/>
<keyword evidence="3" id="KW-1185">Reference proteome</keyword>
<sequence>MSNYPDGTWAGDPRAPWNEPGEDPEWEDEYDDPHIDMLREEGYER</sequence>
<evidence type="ECO:0000313" key="3">
    <source>
        <dbReference type="Proteomes" id="UP000014204"/>
    </source>
</evidence>
<accession>R9KXC8</accession>
<protein>
    <submittedName>
        <fullName evidence="2">Uncharacterized protein</fullName>
    </submittedName>
</protein>
<feature type="region of interest" description="Disordered" evidence="1">
    <location>
        <begin position="1"/>
        <end position="32"/>
    </location>
</feature>
<dbReference type="RefSeq" id="WP_016309563.1">
    <property type="nucleotide sequence ID" value="NZ_KE159646.1"/>
</dbReference>
<feature type="compositionally biased region" description="Acidic residues" evidence="1">
    <location>
        <begin position="20"/>
        <end position="31"/>
    </location>
</feature>
<proteinExistence type="predicted"/>
<gene>
    <name evidence="2" type="ORF">C811_01360</name>
</gene>
<dbReference type="GeneID" id="82191971"/>
<dbReference type="EMBL" id="ASSY01000008">
    <property type="protein sequence ID" value="EOS50943.1"/>
    <property type="molecule type" value="Genomic_DNA"/>
</dbReference>